<evidence type="ECO:0000256" key="6">
    <source>
        <dbReference type="ARBA" id="ARBA00023242"/>
    </source>
</evidence>
<dbReference type="SUPFAM" id="SSF54447">
    <property type="entry name" value="ssDNA-binding transcriptional regulator domain"/>
    <property type="match status" value="1"/>
</dbReference>
<organism evidence="9 10">
    <name type="scientific">Trichuris suis</name>
    <name type="common">pig whipworm</name>
    <dbReference type="NCBI Taxonomy" id="68888"/>
    <lineage>
        <taxon>Eukaryota</taxon>
        <taxon>Metazoa</taxon>
        <taxon>Ecdysozoa</taxon>
        <taxon>Nematoda</taxon>
        <taxon>Enoplea</taxon>
        <taxon>Dorylaimia</taxon>
        <taxon>Trichinellida</taxon>
        <taxon>Trichuridae</taxon>
        <taxon>Trichuris</taxon>
    </lineage>
</organism>
<dbReference type="InterPro" id="IPR009044">
    <property type="entry name" value="ssDNA-bd_transcriptional_reg"/>
</dbReference>
<protein>
    <recommendedName>
        <fullName evidence="8">Transcriptional coactivator p15 (PC4) C-terminal domain-containing protein</fullName>
    </recommendedName>
</protein>
<feature type="compositionally biased region" description="Polar residues" evidence="7">
    <location>
        <begin position="1"/>
        <end position="15"/>
    </location>
</feature>
<evidence type="ECO:0000313" key="9">
    <source>
        <dbReference type="EMBL" id="KFD54130.1"/>
    </source>
</evidence>
<keyword evidence="10" id="KW-1185">Reference proteome</keyword>
<gene>
    <name evidence="9" type="ORF">M513_04907</name>
</gene>
<dbReference type="InterPro" id="IPR045125">
    <property type="entry name" value="Sub1/Tcp4-like"/>
</dbReference>
<dbReference type="InterPro" id="IPR003173">
    <property type="entry name" value="PC4_C"/>
</dbReference>
<evidence type="ECO:0000259" key="8">
    <source>
        <dbReference type="Pfam" id="PF02229"/>
    </source>
</evidence>
<proteinExistence type="inferred from homology"/>
<keyword evidence="5" id="KW-0804">Transcription</keyword>
<evidence type="ECO:0000256" key="5">
    <source>
        <dbReference type="ARBA" id="ARBA00023163"/>
    </source>
</evidence>
<dbReference type="GO" id="GO:0003713">
    <property type="term" value="F:transcription coactivator activity"/>
    <property type="evidence" value="ECO:0007669"/>
    <property type="project" value="InterPro"/>
</dbReference>
<evidence type="ECO:0000256" key="1">
    <source>
        <dbReference type="ARBA" id="ARBA00004123"/>
    </source>
</evidence>
<keyword evidence="3" id="KW-0805">Transcription regulation</keyword>
<dbReference type="AlphaFoldDB" id="A0A085MA84"/>
<dbReference type="GO" id="GO:0003677">
    <property type="term" value="F:DNA binding"/>
    <property type="evidence" value="ECO:0007669"/>
    <property type="project" value="UniProtKB-KW"/>
</dbReference>
<feature type="domain" description="Transcriptional coactivator p15 (PC4) C-terminal" evidence="8">
    <location>
        <begin position="45"/>
        <end position="96"/>
    </location>
</feature>
<dbReference type="GO" id="GO:0060261">
    <property type="term" value="P:positive regulation of transcription initiation by RNA polymerase II"/>
    <property type="evidence" value="ECO:0007669"/>
    <property type="project" value="InterPro"/>
</dbReference>
<evidence type="ECO:0000313" key="10">
    <source>
        <dbReference type="Proteomes" id="UP000030764"/>
    </source>
</evidence>
<evidence type="ECO:0000256" key="3">
    <source>
        <dbReference type="ARBA" id="ARBA00023015"/>
    </source>
</evidence>
<evidence type="ECO:0000256" key="7">
    <source>
        <dbReference type="SAM" id="MobiDB-lite"/>
    </source>
</evidence>
<dbReference type="Gene3D" id="2.30.31.10">
    <property type="entry name" value="Transcriptional Coactivator Pc4, Chain A"/>
    <property type="match status" value="1"/>
</dbReference>
<reference evidence="9 10" key="1">
    <citation type="journal article" date="2014" name="Nat. Genet.">
        <title>Genome and transcriptome of the porcine whipworm Trichuris suis.</title>
        <authorList>
            <person name="Jex A.R."/>
            <person name="Nejsum P."/>
            <person name="Schwarz E.M."/>
            <person name="Hu L."/>
            <person name="Young N.D."/>
            <person name="Hall R.S."/>
            <person name="Korhonen P.K."/>
            <person name="Liao S."/>
            <person name="Thamsborg S."/>
            <person name="Xia J."/>
            <person name="Xu P."/>
            <person name="Wang S."/>
            <person name="Scheerlinck J.P."/>
            <person name="Hofmann A."/>
            <person name="Sternberg P.W."/>
            <person name="Wang J."/>
            <person name="Gasser R.B."/>
        </authorList>
    </citation>
    <scope>NUCLEOTIDE SEQUENCE [LARGE SCALE GENOMIC DNA]</scope>
    <source>
        <strain evidence="9">DCEP-RM93M</strain>
    </source>
</reference>
<comment type="subcellular location">
    <subcellularLocation>
        <location evidence="1">Nucleus</location>
    </subcellularLocation>
</comment>
<comment type="similarity">
    <text evidence="2">Belongs to the transcriptional coactivator PC4 family.</text>
</comment>
<dbReference type="Proteomes" id="UP000030764">
    <property type="component" value="Unassembled WGS sequence"/>
</dbReference>
<evidence type="ECO:0000256" key="2">
    <source>
        <dbReference type="ARBA" id="ARBA00009001"/>
    </source>
</evidence>
<dbReference type="GO" id="GO:0005634">
    <property type="term" value="C:nucleus"/>
    <property type="evidence" value="ECO:0007669"/>
    <property type="project" value="UniProtKB-SubCell"/>
</dbReference>
<dbReference type="EMBL" id="KL363210">
    <property type="protein sequence ID" value="KFD54130.1"/>
    <property type="molecule type" value="Genomic_DNA"/>
</dbReference>
<dbReference type="PANTHER" id="PTHR13215">
    <property type="entry name" value="RNA POLYMERASE II TRANSCRIPTIONAL COACTIVATOR"/>
    <property type="match status" value="1"/>
</dbReference>
<name>A0A085MA84_9BILA</name>
<feature type="region of interest" description="Disordered" evidence="7">
    <location>
        <begin position="1"/>
        <end position="40"/>
    </location>
</feature>
<dbReference type="Pfam" id="PF02229">
    <property type="entry name" value="PC4"/>
    <property type="match status" value="1"/>
</dbReference>
<feature type="compositionally biased region" description="Basic and acidic residues" evidence="7">
    <location>
        <begin position="21"/>
        <end position="40"/>
    </location>
</feature>
<keyword evidence="4" id="KW-0238">DNA-binding</keyword>
<keyword evidence="6" id="KW-0539">Nucleus</keyword>
<accession>A0A085MA84</accession>
<sequence>MSESSNSEESAKVTTSAKRSGKGDSSKAKKSKVAETKKEPEELKFEIGEKRFVTINEYKGRVRVDIREFYSAADGEMKPGRKGISLDADQFRALVKCIPKLEQQLKNR</sequence>
<evidence type="ECO:0000256" key="4">
    <source>
        <dbReference type="ARBA" id="ARBA00023125"/>
    </source>
</evidence>